<evidence type="ECO:0000313" key="1">
    <source>
        <dbReference type="EMBL" id="KAI4330545.1"/>
    </source>
</evidence>
<sequence>MHSLYIEADFNDVRLKKVLVDNGATVSVLPLSTFSFLGLSRDDLQATDVTISGFNGLMSKSIGVIPI</sequence>
<reference evidence="2" key="1">
    <citation type="journal article" date="2023" name="Front. Plant Sci.">
        <title>Chromosomal-level genome assembly of Melastoma candidum provides insights into trichome evolution.</title>
        <authorList>
            <person name="Zhong Y."/>
            <person name="Wu W."/>
            <person name="Sun C."/>
            <person name="Zou P."/>
            <person name="Liu Y."/>
            <person name="Dai S."/>
            <person name="Zhou R."/>
        </authorList>
    </citation>
    <scope>NUCLEOTIDE SEQUENCE [LARGE SCALE GENOMIC DNA]</scope>
</reference>
<evidence type="ECO:0000313" key="2">
    <source>
        <dbReference type="Proteomes" id="UP001057402"/>
    </source>
</evidence>
<protein>
    <submittedName>
        <fullName evidence="1">Uncharacterized protein</fullName>
    </submittedName>
</protein>
<dbReference type="EMBL" id="CM042887">
    <property type="protein sequence ID" value="KAI4330545.1"/>
    <property type="molecule type" value="Genomic_DNA"/>
</dbReference>
<gene>
    <name evidence="1" type="ORF">MLD38_028824</name>
</gene>
<name>A0ACB9N7X2_9MYRT</name>
<dbReference type="Proteomes" id="UP001057402">
    <property type="component" value="Chromosome 8"/>
</dbReference>
<proteinExistence type="predicted"/>
<accession>A0ACB9N7X2</accession>
<keyword evidence="2" id="KW-1185">Reference proteome</keyword>
<comment type="caution">
    <text evidence="1">The sequence shown here is derived from an EMBL/GenBank/DDBJ whole genome shotgun (WGS) entry which is preliminary data.</text>
</comment>
<organism evidence="1 2">
    <name type="scientific">Melastoma candidum</name>
    <dbReference type="NCBI Taxonomy" id="119954"/>
    <lineage>
        <taxon>Eukaryota</taxon>
        <taxon>Viridiplantae</taxon>
        <taxon>Streptophyta</taxon>
        <taxon>Embryophyta</taxon>
        <taxon>Tracheophyta</taxon>
        <taxon>Spermatophyta</taxon>
        <taxon>Magnoliopsida</taxon>
        <taxon>eudicotyledons</taxon>
        <taxon>Gunneridae</taxon>
        <taxon>Pentapetalae</taxon>
        <taxon>rosids</taxon>
        <taxon>malvids</taxon>
        <taxon>Myrtales</taxon>
        <taxon>Melastomataceae</taxon>
        <taxon>Melastomatoideae</taxon>
        <taxon>Melastomateae</taxon>
        <taxon>Melastoma</taxon>
    </lineage>
</organism>